<dbReference type="Gene3D" id="3.40.630.30">
    <property type="match status" value="1"/>
</dbReference>
<evidence type="ECO:0000313" key="2">
    <source>
        <dbReference type="EMBL" id="MBB4903371.1"/>
    </source>
</evidence>
<name>A0A7W7PY52_9ACTN</name>
<comment type="caution">
    <text evidence="2">The sequence shown here is derived from an EMBL/GenBank/DDBJ whole genome shotgun (WGS) entry which is preliminary data.</text>
</comment>
<evidence type="ECO:0000259" key="1">
    <source>
        <dbReference type="PROSITE" id="PS51186"/>
    </source>
</evidence>
<evidence type="ECO:0000313" key="3">
    <source>
        <dbReference type="Proteomes" id="UP000579523"/>
    </source>
</evidence>
<dbReference type="EMBL" id="JACHJI010000027">
    <property type="protein sequence ID" value="MBB4903371.1"/>
    <property type="molecule type" value="Genomic_DNA"/>
</dbReference>
<proteinExistence type="predicted"/>
<sequence>MLTLTAVAEDPLVLTRHLSLDDGSEVVFRPLTSADAAHLAAFLEGLSAESRRLSTFDGYDLGAARELCDAIARYDKLRLVLEEVPSGRVVGLLELSLDLHPSDIARYRRAGIQLTATDCRFGPTLADDYQGRGVGTQVFPLVADVARRFGKKRIILWGGVLTDNPRAIRYYEKQAFRTVGSFTGADGTQALDMILDLHPPQGRHQ</sequence>
<dbReference type="PROSITE" id="PS51186">
    <property type="entry name" value="GNAT"/>
    <property type="match status" value="1"/>
</dbReference>
<protein>
    <submittedName>
        <fullName evidence="2">GNAT superfamily N-acetyltransferase</fullName>
    </submittedName>
</protein>
<feature type="domain" description="N-acetyltransferase" evidence="1">
    <location>
        <begin position="26"/>
        <end position="198"/>
    </location>
</feature>
<dbReference type="InterPro" id="IPR016181">
    <property type="entry name" value="Acyl_CoA_acyltransferase"/>
</dbReference>
<keyword evidence="3" id="KW-1185">Reference proteome</keyword>
<accession>A0A7W7PY52</accession>
<dbReference type="GO" id="GO:0016747">
    <property type="term" value="F:acyltransferase activity, transferring groups other than amino-acyl groups"/>
    <property type="evidence" value="ECO:0007669"/>
    <property type="project" value="InterPro"/>
</dbReference>
<dbReference type="Proteomes" id="UP000579523">
    <property type="component" value="Unassembled WGS sequence"/>
</dbReference>
<dbReference type="AlphaFoldDB" id="A0A7W7PY52"/>
<dbReference type="SUPFAM" id="SSF55729">
    <property type="entry name" value="Acyl-CoA N-acyltransferases (Nat)"/>
    <property type="match status" value="1"/>
</dbReference>
<organism evidence="2 3">
    <name type="scientific">Streptomyces griseomycini</name>
    <dbReference type="NCBI Taxonomy" id="66895"/>
    <lineage>
        <taxon>Bacteria</taxon>
        <taxon>Bacillati</taxon>
        <taxon>Actinomycetota</taxon>
        <taxon>Actinomycetes</taxon>
        <taxon>Kitasatosporales</taxon>
        <taxon>Streptomycetaceae</taxon>
        <taxon>Streptomyces</taxon>
    </lineage>
</organism>
<gene>
    <name evidence="2" type="ORF">FHS37_007468</name>
</gene>
<dbReference type="Pfam" id="PF00583">
    <property type="entry name" value="Acetyltransf_1"/>
    <property type="match status" value="1"/>
</dbReference>
<dbReference type="InterPro" id="IPR000182">
    <property type="entry name" value="GNAT_dom"/>
</dbReference>
<dbReference type="RefSeq" id="WP_184829342.1">
    <property type="nucleotide sequence ID" value="NZ_BMTI01000030.1"/>
</dbReference>
<reference evidence="2 3" key="1">
    <citation type="submission" date="2020-08" db="EMBL/GenBank/DDBJ databases">
        <title>Genomic Encyclopedia of Type Strains, Phase III (KMG-III): the genomes of soil and plant-associated and newly described type strains.</title>
        <authorList>
            <person name="Whitman W."/>
        </authorList>
    </citation>
    <scope>NUCLEOTIDE SEQUENCE [LARGE SCALE GENOMIC DNA]</scope>
    <source>
        <strain evidence="2 3">CECT 3273</strain>
    </source>
</reference>